<evidence type="ECO:0000256" key="2">
    <source>
        <dbReference type="ARBA" id="ARBA00023125"/>
    </source>
</evidence>
<dbReference type="AlphaFoldDB" id="A0A2V4V806"/>
<dbReference type="PANTHER" id="PTHR43280">
    <property type="entry name" value="ARAC-FAMILY TRANSCRIPTIONAL REGULATOR"/>
    <property type="match status" value="1"/>
</dbReference>
<feature type="domain" description="HTH araC/xylS-type" evidence="4">
    <location>
        <begin position="180"/>
        <end position="277"/>
    </location>
</feature>
<dbReference type="SMART" id="SM00342">
    <property type="entry name" value="HTH_ARAC"/>
    <property type="match status" value="1"/>
</dbReference>
<dbReference type="Proteomes" id="UP000247790">
    <property type="component" value="Unassembled WGS sequence"/>
</dbReference>
<dbReference type="PANTHER" id="PTHR43280:SF2">
    <property type="entry name" value="HTH-TYPE TRANSCRIPTIONAL REGULATOR EXSA"/>
    <property type="match status" value="1"/>
</dbReference>
<proteinExistence type="predicted"/>
<dbReference type="Gene3D" id="2.60.120.10">
    <property type="entry name" value="Jelly Rolls"/>
    <property type="match status" value="1"/>
</dbReference>
<evidence type="ECO:0000313" key="7">
    <source>
        <dbReference type="Proteomes" id="UP000247790"/>
    </source>
</evidence>
<dbReference type="InterPro" id="IPR018062">
    <property type="entry name" value="HTH_AraC-typ_CS"/>
</dbReference>
<reference evidence="6 8" key="2">
    <citation type="submission" date="2020-06" db="EMBL/GenBank/DDBJ databases">
        <title>Complete genome of Paenibacillus barcinonensis KACC11450.</title>
        <authorList>
            <person name="Kim M."/>
            <person name="Park Y.-J."/>
            <person name="Shin J.-H."/>
        </authorList>
    </citation>
    <scope>NUCLEOTIDE SEQUENCE [LARGE SCALE GENOMIC DNA]</scope>
    <source>
        <strain evidence="6 8">KACC11450</strain>
    </source>
</reference>
<accession>A0A2V4V806</accession>
<dbReference type="SUPFAM" id="SSF46689">
    <property type="entry name" value="Homeodomain-like"/>
    <property type="match status" value="2"/>
</dbReference>
<protein>
    <submittedName>
        <fullName evidence="5">AraC-like DNA-binding protein</fullName>
    </submittedName>
    <submittedName>
        <fullName evidence="6">Helix-turn-helix transcriptional regulator</fullName>
    </submittedName>
</protein>
<dbReference type="GO" id="GO:0003700">
    <property type="term" value="F:DNA-binding transcription factor activity"/>
    <property type="evidence" value="ECO:0007669"/>
    <property type="project" value="InterPro"/>
</dbReference>
<dbReference type="InterPro" id="IPR003313">
    <property type="entry name" value="AraC-bd"/>
</dbReference>
<dbReference type="PROSITE" id="PS01124">
    <property type="entry name" value="HTH_ARAC_FAMILY_2"/>
    <property type="match status" value="1"/>
</dbReference>
<dbReference type="InterPro" id="IPR009057">
    <property type="entry name" value="Homeodomain-like_sf"/>
</dbReference>
<keyword evidence="8" id="KW-1185">Reference proteome</keyword>
<keyword evidence="2 5" id="KW-0238">DNA-binding</keyword>
<keyword evidence="3" id="KW-0804">Transcription</keyword>
<dbReference type="OrthoDB" id="9774814at2"/>
<evidence type="ECO:0000259" key="4">
    <source>
        <dbReference type="PROSITE" id="PS01124"/>
    </source>
</evidence>
<dbReference type="EMBL" id="QJSW01000010">
    <property type="protein sequence ID" value="PYE47979.1"/>
    <property type="molecule type" value="Genomic_DNA"/>
</dbReference>
<organism evidence="5 7">
    <name type="scientific">Paenibacillus barcinonensis</name>
    <dbReference type="NCBI Taxonomy" id="198119"/>
    <lineage>
        <taxon>Bacteria</taxon>
        <taxon>Bacillati</taxon>
        <taxon>Bacillota</taxon>
        <taxon>Bacilli</taxon>
        <taxon>Bacillales</taxon>
        <taxon>Paenibacillaceae</taxon>
        <taxon>Paenibacillus</taxon>
    </lineage>
</organism>
<dbReference type="Gene3D" id="1.10.10.60">
    <property type="entry name" value="Homeodomain-like"/>
    <property type="match status" value="2"/>
</dbReference>
<evidence type="ECO:0000256" key="3">
    <source>
        <dbReference type="ARBA" id="ARBA00023163"/>
    </source>
</evidence>
<dbReference type="InterPro" id="IPR037923">
    <property type="entry name" value="HTH-like"/>
</dbReference>
<dbReference type="PROSITE" id="PS00041">
    <property type="entry name" value="HTH_ARAC_FAMILY_1"/>
    <property type="match status" value="1"/>
</dbReference>
<keyword evidence="1" id="KW-0805">Transcription regulation</keyword>
<dbReference type="RefSeq" id="WP_110897525.1">
    <property type="nucleotide sequence ID" value="NZ_CP054614.1"/>
</dbReference>
<name>A0A2V4V806_PAEBA</name>
<dbReference type="SUPFAM" id="SSF51215">
    <property type="entry name" value="Regulatory protein AraC"/>
    <property type="match status" value="1"/>
</dbReference>
<dbReference type="GO" id="GO:0043565">
    <property type="term" value="F:sequence-specific DNA binding"/>
    <property type="evidence" value="ECO:0007669"/>
    <property type="project" value="InterPro"/>
</dbReference>
<evidence type="ECO:0000313" key="6">
    <source>
        <dbReference type="EMBL" id="QKS55101.1"/>
    </source>
</evidence>
<dbReference type="InterPro" id="IPR014710">
    <property type="entry name" value="RmlC-like_jellyroll"/>
</dbReference>
<dbReference type="Proteomes" id="UP000509327">
    <property type="component" value="Chromosome"/>
</dbReference>
<dbReference type="Pfam" id="PF02311">
    <property type="entry name" value="AraC_binding"/>
    <property type="match status" value="1"/>
</dbReference>
<gene>
    <name evidence="5" type="ORF">DFQ00_11041</name>
    <name evidence="6" type="ORF">HUB98_01420</name>
</gene>
<evidence type="ECO:0000313" key="8">
    <source>
        <dbReference type="Proteomes" id="UP000509327"/>
    </source>
</evidence>
<evidence type="ECO:0000313" key="5">
    <source>
        <dbReference type="EMBL" id="PYE47979.1"/>
    </source>
</evidence>
<dbReference type="Pfam" id="PF12833">
    <property type="entry name" value="HTH_18"/>
    <property type="match status" value="1"/>
</dbReference>
<reference evidence="5 7" key="1">
    <citation type="submission" date="2018-06" db="EMBL/GenBank/DDBJ databases">
        <title>Genomic Encyclopedia of Type Strains, Phase III (KMG-III): the genomes of soil and plant-associated and newly described type strains.</title>
        <authorList>
            <person name="Whitman W."/>
        </authorList>
    </citation>
    <scope>NUCLEOTIDE SEQUENCE [LARGE SCALE GENOMIC DNA]</scope>
    <source>
        <strain evidence="5 7">CECT 7022</strain>
    </source>
</reference>
<dbReference type="EMBL" id="CP054614">
    <property type="protein sequence ID" value="QKS55101.1"/>
    <property type="molecule type" value="Genomic_DNA"/>
</dbReference>
<dbReference type="InterPro" id="IPR018060">
    <property type="entry name" value="HTH_AraC"/>
</dbReference>
<evidence type="ECO:0000256" key="1">
    <source>
        <dbReference type="ARBA" id="ARBA00023015"/>
    </source>
</evidence>
<sequence length="297" mass="34953">MSSEYFYDPIQPELLYRHPSTSYKLESSYHRHNAYEIFLFLKGHVHFYVDHRCYPMRRGDLLVISPDEMHRTLILDETEYERITINLKKTYVSQLSTVLTNLLSCFDHRPQGTGNIIHLQDDQLNQLLYWTQQIERYASYNIFGADVRTNAAMAHMLVLINQWFQHNTFVPQDIMPELVRKTMQYIDKHITQDITLGILSEEFYMNSTSISRQFKKHTGLTLRSYILGRRIELAKLHLRDGMSITDACYQSGFSDYANFIRSFTKIVGISPGKYMKQRREAEASPFSQQIIPNNIMP</sequence>